<protein>
    <submittedName>
        <fullName evidence="2">Uncharacterized protein</fullName>
    </submittedName>
</protein>
<dbReference type="EMBL" id="LAZP02000711">
    <property type="protein sequence ID" value="PFH55937.1"/>
    <property type="molecule type" value="Genomic_DNA"/>
</dbReference>
<accession>A0A2A9P4P1</accession>
<name>A0A2A9P4P1_OPHUN</name>
<proteinExistence type="predicted"/>
<feature type="compositionally biased region" description="Basic and acidic residues" evidence="1">
    <location>
        <begin position="141"/>
        <end position="155"/>
    </location>
</feature>
<dbReference type="AlphaFoldDB" id="A0A2A9P4P1"/>
<keyword evidence="3" id="KW-1185">Reference proteome</keyword>
<feature type="region of interest" description="Disordered" evidence="1">
    <location>
        <begin position="1"/>
        <end position="40"/>
    </location>
</feature>
<feature type="region of interest" description="Disordered" evidence="1">
    <location>
        <begin position="138"/>
        <end position="161"/>
    </location>
</feature>
<reference evidence="2 3" key="1">
    <citation type="journal article" date="2015" name="BMC Genomics">
        <title>Gene expression during zombie ant biting behavior reflects the complexity underlying fungal parasitic behavioral manipulation.</title>
        <authorList>
            <person name="de Bekker C."/>
            <person name="Ohm R.A."/>
            <person name="Loreto R.G."/>
            <person name="Sebastian A."/>
            <person name="Albert I."/>
            <person name="Merrow M."/>
            <person name="Brachmann A."/>
            <person name="Hughes D.P."/>
        </authorList>
    </citation>
    <scope>NUCLEOTIDE SEQUENCE [LARGE SCALE GENOMIC DNA]</scope>
    <source>
        <strain evidence="2 3">SC16a</strain>
    </source>
</reference>
<dbReference type="Proteomes" id="UP000037136">
    <property type="component" value="Unassembled WGS sequence"/>
</dbReference>
<feature type="compositionally biased region" description="Basic residues" evidence="1">
    <location>
        <begin position="230"/>
        <end position="240"/>
    </location>
</feature>
<sequence>MDDAVDGSHRLASTSQQDRASPPQQVASRLGRLHRHHDAQQQPIESLVGELSMQTDQNTLMDDVGDAHPEGLLLDLMRMRRKLSRRHSVRSARPKDALAKPVRYPPSSALMSLRNLKLAGDDVPPSLGHTSVALTGFGHSEQSKARSSADLRLPESKAPPTSIDIIQCPDPAVEPTMPKIEADEGYCDNELASNGLVLPAMAYRSIGSSRLLAYRTSTEAALQCSTVVQKRPRMRRRRHKEANQSRNPPQS</sequence>
<feature type="region of interest" description="Disordered" evidence="1">
    <location>
        <begin position="228"/>
        <end position="251"/>
    </location>
</feature>
<dbReference type="OrthoDB" id="4927521at2759"/>
<evidence type="ECO:0000313" key="2">
    <source>
        <dbReference type="EMBL" id="PFH55937.1"/>
    </source>
</evidence>
<evidence type="ECO:0000256" key="1">
    <source>
        <dbReference type="SAM" id="MobiDB-lite"/>
    </source>
</evidence>
<organism evidence="2 3">
    <name type="scientific">Ophiocordyceps unilateralis</name>
    <name type="common">Zombie-ant fungus</name>
    <name type="synonym">Torrubia unilateralis</name>
    <dbReference type="NCBI Taxonomy" id="268505"/>
    <lineage>
        <taxon>Eukaryota</taxon>
        <taxon>Fungi</taxon>
        <taxon>Dikarya</taxon>
        <taxon>Ascomycota</taxon>
        <taxon>Pezizomycotina</taxon>
        <taxon>Sordariomycetes</taxon>
        <taxon>Hypocreomycetidae</taxon>
        <taxon>Hypocreales</taxon>
        <taxon>Ophiocordycipitaceae</taxon>
        <taxon>Ophiocordyceps</taxon>
    </lineage>
</organism>
<comment type="caution">
    <text evidence="2">The sequence shown here is derived from an EMBL/GenBank/DDBJ whole genome shotgun (WGS) entry which is preliminary data.</text>
</comment>
<reference evidence="2 3" key="2">
    <citation type="journal article" date="2017" name="Sci. Rep.">
        <title>Ant-infecting Ophiocordyceps genomes reveal a high diversity of potential behavioral manipulation genes and a possible major role for enterotoxins.</title>
        <authorList>
            <person name="de Bekker C."/>
            <person name="Ohm R.A."/>
            <person name="Evans H.C."/>
            <person name="Brachmann A."/>
            <person name="Hughes D.P."/>
        </authorList>
    </citation>
    <scope>NUCLEOTIDE SEQUENCE [LARGE SCALE GENOMIC DNA]</scope>
    <source>
        <strain evidence="2 3">SC16a</strain>
    </source>
</reference>
<feature type="compositionally biased region" description="Polar residues" evidence="1">
    <location>
        <begin position="11"/>
        <end position="27"/>
    </location>
</feature>
<evidence type="ECO:0000313" key="3">
    <source>
        <dbReference type="Proteomes" id="UP000037136"/>
    </source>
</evidence>
<gene>
    <name evidence="2" type="ORF">XA68_17367</name>
</gene>